<evidence type="ECO:0000313" key="2">
    <source>
        <dbReference type="EMBL" id="ACB95484.1"/>
    </source>
</evidence>
<accession>B2IDP8</accession>
<dbReference type="KEGG" id="bid:Bind_1860"/>
<evidence type="ECO:0000313" key="3">
    <source>
        <dbReference type="Proteomes" id="UP000001695"/>
    </source>
</evidence>
<dbReference type="Proteomes" id="UP000001695">
    <property type="component" value="Chromosome"/>
</dbReference>
<evidence type="ECO:0000256" key="1">
    <source>
        <dbReference type="SAM" id="MobiDB-lite"/>
    </source>
</evidence>
<reference evidence="2 3" key="2">
    <citation type="journal article" date="2010" name="J. Bacteriol.">
        <title>Complete genome sequence of Beijerinckia indica subsp. indica.</title>
        <authorList>
            <person name="Tamas I."/>
            <person name="Dedysh S.N."/>
            <person name="Liesack W."/>
            <person name="Stott M.B."/>
            <person name="Alam M."/>
            <person name="Murrell J.C."/>
            <person name="Dunfield P.F."/>
        </authorList>
    </citation>
    <scope>NUCLEOTIDE SEQUENCE [LARGE SCALE GENOMIC DNA]</scope>
    <source>
        <strain evidence="3">ATCC 9039 / DSM 1715 / NCIMB 8712</strain>
    </source>
</reference>
<dbReference type="HOGENOM" id="CLU_1084457_0_0_5"/>
<dbReference type="EMBL" id="CP001016">
    <property type="protein sequence ID" value="ACB95484.1"/>
    <property type="molecule type" value="Genomic_DNA"/>
</dbReference>
<dbReference type="RefSeq" id="WP_012384841.1">
    <property type="nucleotide sequence ID" value="NC_010581.1"/>
</dbReference>
<protein>
    <submittedName>
        <fullName evidence="2">Uncharacterized protein</fullName>
    </submittedName>
</protein>
<keyword evidence="3" id="KW-1185">Reference proteome</keyword>
<proteinExistence type="predicted"/>
<feature type="compositionally biased region" description="Pro residues" evidence="1">
    <location>
        <begin position="235"/>
        <end position="247"/>
    </location>
</feature>
<dbReference type="eggNOG" id="ENOG502ZB4G">
    <property type="taxonomic scope" value="Bacteria"/>
</dbReference>
<organism evidence="2 3">
    <name type="scientific">Beijerinckia indica subsp. indica (strain ATCC 9039 / DSM 1715 / NCIMB 8712)</name>
    <dbReference type="NCBI Taxonomy" id="395963"/>
    <lineage>
        <taxon>Bacteria</taxon>
        <taxon>Pseudomonadati</taxon>
        <taxon>Pseudomonadota</taxon>
        <taxon>Alphaproteobacteria</taxon>
        <taxon>Hyphomicrobiales</taxon>
        <taxon>Beijerinckiaceae</taxon>
        <taxon>Beijerinckia</taxon>
    </lineage>
</organism>
<reference evidence="3" key="1">
    <citation type="submission" date="2008-03" db="EMBL/GenBank/DDBJ databases">
        <title>Complete sequence of chromosome of Beijerinckia indica subsp. indica ATCC 9039.</title>
        <authorList>
            <consortium name="US DOE Joint Genome Institute"/>
            <person name="Copeland A."/>
            <person name="Lucas S."/>
            <person name="Lapidus A."/>
            <person name="Glavina del Rio T."/>
            <person name="Dalin E."/>
            <person name="Tice H."/>
            <person name="Bruce D."/>
            <person name="Goodwin L."/>
            <person name="Pitluck S."/>
            <person name="LaButti K."/>
            <person name="Schmutz J."/>
            <person name="Larimer F."/>
            <person name="Land M."/>
            <person name="Hauser L."/>
            <person name="Kyrpides N."/>
            <person name="Mikhailova N."/>
            <person name="Dunfield P.F."/>
            <person name="Dedysh S.N."/>
            <person name="Liesack W."/>
            <person name="Saw J.H."/>
            <person name="Alam M."/>
            <person name="Chen Y."/>
            <person name="Murrell J.C."/>
            <person name="Richardson P."/>
        </authorList>
    </citation>
    <scope>NUCLEOTIDE SEQUENCE [LARGE SCALE GENOMIC DNA]</scope>
    <source>
        <strain evidence="3">ATCC 9039 / DSM 1715 / NCIMB 8712</strain>
    </source>
</reference>
<gene>
    <name evidence="2" type="ordered locus">Bind_1860</name>
</gene>
<dbReference type="AlphaFoldDB" id="B2IDP8"/>
<feature type="region of interest" description="Disordered" evidence="1">
    <location>
        <begin position="234"/>
        <end position="256"/>
    </location>
</feature>
<dbReference type="OrthoDB" id="8440316at2"/>
<name>B2IDP8_BEII9</name>
<sequence>MAEGVFVVLSDPAPKKEAAFHDWYCDFFNEVKAIPGVTKAYNFMFGPHQIDVRPLQQFLAVFELSDVEAVRNAMAEKIGIKTSKEFLRLPDCIDQTTIMPTFFEYSSELQAAPGAPDTPIEEQNILISLISVPLDKQASFTEAYVGERLGDMLSIPAQISGQLLQLAKSQIQNPIYPFLALYRNNDTDAIRSAWPAPNTNWRSIAAARAKDPSIRADGRLAGMKTRDFLFIPYVKPEPAPPPPPKPAAAPAAKPAS</sequence>